<dbReference type="Proteomes" id="UP000095766">
    <property type="component" value="Unassembled WGS sequence"/>
</dbReference>
<dbReference type="Pfam" id="PF09357">
    <property type="entry name" value="RteC"/>
    <property type="match status" value="1"/>
</dbReference>
<gene>
    <name evidence="1" type="ORF">ERS852510_02697</name>
</gene>
<evidence type="ECO:0000313" key="1">
    <source>
        <dbReference type="EMBL" id="CUP92818.1"/>
    </source>
</evidence>
<evidence type="ECO:0000313" key="2">
    <source>
        <dbReference type="Proteomes" id="UP000095766"/>
    </source>
</evidence>
<name>A0A174SAU4_BACUN</name>
<sequence length="201" mass="23260">MIRKTFNIESLKKTEHIILLARNSCPPELLKESFPAFIQEVYELCLSSKDRNSLYFTLQYTRQYLLALQKTTGRNKEQDSTLTETIAFLETSINWLFTSPGTDTVNTPEASPIVWTGKVINFMEWIYGPDSLKHFNDGNVTIKELAEYLGNALGIEIKDPSGCYVDMRDRIGESRTTYLDCMKKALTSRMERDDEKKYKRK</sequence>
<reference evidence="1 2" key="1">
    <citation type="submission" date="2015-09" db="EMBL/GenBank/DDBJ databases">
        <authorList>
            <consortium name="Pathogen Informatics"/>
        </authorList>
    </citation>
    <scope>NUCLEOTIDE SEQUENCE [LARGE SCALE GENOMIC DNA]</scope>
    <source>
        <strain evidence="1 2">2789STDY5834898</strain>
    </source>
</reference>
<dbReference type="AlphaFoldDB" id="A0A174SAU4"/>
<dbReference type="EMBL" id="CZAO01000012">
    <property type="protein sequence ID" value="CUP92818.1"/>
    <property type="molecule type" value="Genomic_DNA"/>
</dbReference>
<dbReference type="InterPro" id="IPR018534">
    <property type="entry name" value="Tet_reg_excision_RteC"/>
</dbReference>
<protein>
    <submittedName>
        <fullName evidence="1">Tetracycline resistance element mobilization regulatory protein rteC</fullName>
    </submittedName>
</protein>
<organism evidence="1 2">
    <name type="scientific">Bacteroides uniformis</name>
    <dbReference type="NCBI Taxonomy" id="820"/>
    <lineage>
        <taxon>Bacteria</taxon>
        <taxon>Pseudomonadati</taxon>
        <taxon>Bacteroidota</taxon>
        <taxon>Bacteroidia</taxon>
        <taxon>Bacteroidales</taxon>
        <taxon>Bacteroidaceae</taxon>
        <taxon>Bacteroides</taxon>
    </lineage>
</organism>
<accession>A0A174SAU4</accession>
<proteinExistence type="predicted"/>
<dbReference type="RefSeq" id="WP_057253700.1">
    <property type="nucleotide sequence ID" value="NZ_CZAO01000012.1"/>
</dbReference>